<comment type="caution">
    <text evidence="1">The sequence shown here is derived from an EMBL/GenBank/DDBJ whole genome shotgun (WGS) entry which is preliminary data.</text>
</comment>
<protein>
    <submittedName>
        <fullName evidence="1">RxLR effector protein</fullName>
    </submittedName>
</protein>
<dbReference type="OrthoDB" id="127598at2759"/>
<evidence type="ECO:0000313" key="1">
    <source>
        <dbReference type="EMBL" id="OWY92336.1"/>
    </source>
</evidence>
<reference evidence="2" key="1">
    <citation type="submission" date="2017-03" db="EMBL/GenBank/DDBJ databases">
        <title>Phytopthora megakarya and P. palmivora, two closely related causual agents of cacao black pod achieved similar genome size and gene model numbers by different mechanisms.</title>
        <authorList>
            <person name="Ali S."/>
            <person name="Shao J."/>
            <person name="Larry D.J."/>
            <person name="Kronmiller B."/>
            <person name="Shen D."/>
            <person name="Strem M.D."/>
            <person name="Melnick R.L."/>
            <person name="Guiltinan M.J."/>
            <person name="Tyler B.M."/>
            <person name="Meinhardt L.W."/>
            <person name="Bailey B.A."/>
        </authorList>
    </citation>
    <scope>NUCLEOTIDE SEQUENCE [LARGE SCALE GENOMIC DNA]</scope>
    <source>
        <strain evidence="2">zdho120</strain>
    </source>
</reference>
<dbReference type="EMBL" id="NBNE01018297">
    <property type="protein sequence ID" value="OWY92336.1"/>
    <property type="molecule type" value="Genomic_DNA"/>
</dbReference>
<sequence length="122" mass="13788">IQTFGELYGLHVQPAESVFISLNTAIDNKETIQGIPILKHGQTTRYLGHQVGTGKMEDVNWEDRIRKIQRRLATACMVSTTVEDRVEILNVAVLSAEMFTATAFQLPKWAEKKLLSLQKTFL</sequence>
<dbReference type="AlphaFoldDB" id="A0A225UIB5"/>
<name>A0A225UIB5_9STRA</name>
<feature type="non-terminal residue" evidence="1">
    <location>
        <position position="1"/>
    </location>
</feature>
<dbReference type="Proteomes" id="UP000198211">
    <property type="component" value="Unassembled WGS sequence"/>
</dbReference>
<organism evidence="1 2">
    <name type="scientific">Phytophthora megakarya</name>
    <dbReference type="NCBI Taxonomy" id="4795"/>
    <lineage>
        <taxon>Eukaryota</taxon>
        <taxon>Sar</taxon>
        <taxon>Stramenopiles</taxon>
        <taxon>Oomycota</taxon>
        <taxon>Peronosporomycetes</taxon>
        <taxon>Peronosporales</taxon>
        <taxon>Peronosporaceae</taxon>
        <taxon>Phytophthora</taxon>
    </lineage>
</organism>
<proteinExistence type="predicted"/>
<keyword evidence="2" id="KW-1185">Reference proteome</keyword>
<gene>
    <name evidence="1" type="ORF">PHMEG_00038712</name>
</gene>
<accession>A0A225UIB5</accession>
<evidence type="ECO:0000313" key="2">
    <source>
        <dbReference type="Proteomes" id="UP000198211"/>
    </source>
</evidence>